<dbReference type="GeneID" id="68840520"/>
<evidence type="ECO:0000313" key="3">
    <source>
        <dbReference type="Proteomes" id="UP000178776"/>
    </source>
</evidence>
<dbReference type="Gene3D" id="3.90.1720.10">
    <property type="entry name" value="endopeptidase domain like (from Nostoc punctiforme)"/>
    <property type="match status" value="1"/>
</dbReference>
<gene>
    <name evidence="2" type="ORF">BKX93_04760</name>
</gene>
<evidence type="ECO:0000259" key="1">
    <source>
        <dbReference type="Pfam" id="PF05257"/>
    </source>
</evidence>
<dbReference type="InterPro" id="IPR007921">
    <property type="entry name" value="CHAP_dom"/>
</dbReference>
<reference evidence="2 3" key="1">
    <citation type="submission" date="2016-10" db="EMBL/GenBank/DDBJ databases">
        <title>Chromobacterium muskegensis sp. nov., an insecticidal bacterium isolated from Sphagnum bogs.</title>
        <authorList>
            <person name="Sparks M.E."/>
            <person name="Blackburn M.B."/>
            <person name="Gundersen-Rindal D.E."/>
            <person name="Mitchell A."/>
            <person name="Farrar R."/>
            <person name="Kuhar D."/>
        </authorList>
    </citation>
    <scope>NUCLEOTIDE SEQUENCE [LARGE SCALE GENOMIC DNA]</scope>
    <source>
        <strain evidence="2 3">21-1</strain>
    </source>
</reference>
<organism evidence="2 3">
    <name type="scientific">Chromobacterium vaccinii</name>
    <dbReference type="NCBI Taxonomy" id="1108595"/>
    <lineage>
        <taxon>Bacteria</taxon>
        <taxon>Pseudomonadati</taxon>
        <taxon>Pseudomonadota</taxon>
        <taxon>Betaproteobacteria</taxon>
        <taxon>Neisseriales</taxon>
        <taxon>Chromobacteriaceae</taxon>
        <taxon>Chromobacterium</taxon>
    </lineage>
</organism>
<dbReference type="STRING" id="1108595.BKX93_04760"/>
<dbReference type="Proteomes" id="UP000178776">
    <property type="component" value="Chromosome"/>
</dbReference>
<dbReference type="SUPFAM" id="SSF54001">
    <property type="entry name" value="Cysteine proteinases"/>
    <property type="match status" value="1"/>
</dbReference>
<sequence>MELVQAAMTQLGVEEQPRGSNDGPKVRQYLQAVGIGFPAAWCMAFVYWCAQRAADETGAVNPLLKTGGVLRQWNERPALRVSAPKPGDVFIMDFGKGLGHTGIVERVDGDKLLTIEGNTNASGGREGYAVCRRVRSAKLCKGFLRVGL</sequence>
<protein>
    <submittedName>
        <fullName evidence="2">Amidase</fullName>
    </submittedName>
</protein>
<dbReference type="AlphaFoldDB" id="A0A1D9LDM8"/>
<accession>A0A1D9LDM8</accession>
<dbReference type="Pfam" id="PF05257">
    <property type="entry name" value="CHAP"/>
    <property type="match status" value="1"/>
</dbReference>
<dbReference type="RefSeq" id="WP_046168287.1">
    <property type="nucleotide sequence ID" value="NZ_CP017707.1"/>
</dbReference>
<dbReference type="KEGG" id="cvc:BKX93_04760"/>
<dbReference type="EMBL" id="CP017707">
    <property type="protein sequence ID" value="AOZ49376.1"/>
    <property type="molecule type" value="Genomic_DNA"/>
</dbReference>
<feature type="domain" description="Peptidase C51" evidence="1">
    <location>
        <begin position="39"/>
        <end position="118"/>
    </location>
</feature>
<evidence type="ECO:0000313" key="2">
    <source>
        <dbReference type="EMBL" id="AOZ49376.1"/>
    </source>
</evidence>
<proteinExistence type="predicted"/>
<name>A0A1D9LDM8_9NEIS</name>
<dbReference type="InterPro" id="IPR038765">
    <property type="entry name" value="Papain-like_cys_pep_sf"/>
</dbReference>